<evidence type="ECO:0000313" key="2">
    <source>
        <dbReference type="Proteomes" id="UP000287166"/>
    </source>
</evidence>
<reference evidence="1 2" key="1">
    <citation type="journal article" date="2018" name="Sci. Rep.">
        <title>Genome sequence of the cauliflower mushroom Sparassis crispa (Hanabiratake) and its association with beneficial usage.</title>
        <authorList>
            <person name="Kiyama R."/>
            <person name="Furutani Y."/>
            <person name="Kawaguchi K."/>
            <person name="Nakanishi T."/>
        </authorList>
    </citation>
    <scope>NUCLEOTIDE SEQUENCE [LARGE SCALE GENOMIC DNA]</scope>
</reference>
<sequence>MEALKRLEEAGQKCERARVEFNNLDYNIIYKGYQKKEIAKVRTLYRTTYSWYEGVAEEVRLIEEELSIIK</sequence>
<organism evidence="1 2">
    <name type="scientific">Sparassis crispa</name>
    <dbReference type="NCBI Taxonomy" id="139825"/>
    <lineage>
        <taxon>Eukaryota</taxon>
        <taxon>Fungi</taxon>
        <taxon>Dikarya</taxon>
        <taxon>Basidiomycota</taxon>
        <taxon>Agaricomycotina</taxon>
        <taxon>Agaricomycetes</taxon>
        <taxon>Polyporales</taxon>
        <taxon>Sparassidaceae</taxon>
        <taxon>Sparassis</taxon>
    </lineage>
</organism>
<dbReference type="GeneID" id="38781149"/>
<dbReference type="InParanoid" id="A0A401GPV4"/>
<keyword evidence="2" id="KW-1185">Reference proteome</keyword>
<gene>
    <name evidence="1" type="ORF">SCP_0602100</name>
</gene>
<dbReference type="RefSeq" id="XP_027615145.1">
    <property type="nucleotide sequence ID" value="XM_027759344.1"/>
</dbReference>
<comment type="caution">
    <text evidence="1">The sequence shown here is derived from an EMBL/GenBank/DDBJ whole genome shotgun (WGS) entry which is preliminary data.</text>
</comment>
<accession>A0A401GPV4</accession>
<evidence type="ECO:0000313" key="1">
    <source>
        <dbReference type="EMBL" id="GBE84232.1"/>
    </source>
</evidence>
<proteinExistence type="predicted"/>
<name>A0A401GPV4_9APHY</name>
<protein>
    <submittedName>
        <fullName evidence="1">Uncharacterized protein</fullName>
    </submittedName>
</protein>
<dbReference type="Proteomes" id="UP000287166">
    <property type="component" value="Unassembled WGS sequence"/>
</dbReference>
<dbReference type="EMBL" id="BFAD01000006">
    <property type="protein sequence ID" value="GBE84232.1"/>
    <property type="molecule type" value="Genomic_DNA"/>
</dbReference>
<dbReference type="AlphaFoldDB" id="A0A401GPV4"/>